<feature type="transmembrane region" description="Helical" evidence="1">
    <location>
        <begin position="108"/>
        <end position="131"/>
    </location>
</feature>
<evidence type="ECO:0000313" key="2">
    <source>
        <dbReference type="EMBL" id="AKT37855.1"/>
    </source>
</evidence>
<dbReference type="KEGG" id="ccro:CMC5_019980"/>
<name>A0A0K1EAF6_CHOCO</name>
<feature type="transmembrane region" description="Helical" evidence="1">
    <location>
        <begin position="365"/>
        <end position="388"/>
    </location>
</feature>
<organism evidence="2 3">
    <name type="scientific">Chondromyces crocatus</name>
    <dbReference type="NCBI Taxonomy" id="52"/>
    <lineage>
        <taxon>Bacteria</taxon>
        <taxon>Pseudomonadati</taxon>
        <taxon>Myxococcota</taxon>
        <taxon>Polyangia</taxon>
        <taxon>Polyangiales</taxon>
        <taxon>Polyangiaceae</taxon>
        <taxon>Chondromyces</taxon>
    </lineage>
</organism>
<reference evidence="2 3" key="1">
    <citation type="submission" date="2015-07" db="EMBL/GenBank/DDBJ databases">
        <title>Genome analysis of myxobacterium Chondromyces crocatus Cm c5 reveals a high potential for natural compound synthesis and the genetic basis for the loss of fruiting body formation.</title>
        <authorList>
            <person name="Zaburannyi N."/>
            <person name="Bunk B."/>
            <person name="Maier J."/>
            <person name="Overmann J."/>
            <person name="Mueller R."/>
        </authorList>
    </citation>
    <scope>NUCLEOTIDE SEQUENCE [LARGE SCALE GENOMIC DNA]</scope>
    <source>
        <strain evidence="2 3">Cm c5</strain>
    </source>
</reference>
<feature type="transmembrane region" description="Helical" evidence="1">
    <location>
        <begin position="222"/>
        <end position="247"/>
    </location>
</feature>
<keyword evidence="1" id="KW-0472">Membrane</keyword>
<feature type="transmembrane region" description="Helical" evidence="1">
    <location>
        <begin position="84"/>
        <end position="101"/>
    </location>
</feature>
<accession>A0A0K1EAF6</accession>
<dbReference type="AlphaFoldDB" id="A0A0K1EAF6"/>
<proteinExistence type="predicted"/>
<dbReference type="STRING" id="52.CMC5_019980"/>
<dbReference type="SUPFAM" id="SSF103473">
    <property type="entry name" value="MFS general substrate transporter"/>
    <property type="match status" value="1"/>
</dbReference>
<evidence type="ECO:0008006" key="4">
    <source>
        <dbReference type="Google" id="ProtNLM"/>
    </source>
</evidence>
<evidence type="ECO:0000313" key="3">
    <source>
        <dbReference type="Proteomes" id="UP000067626"/>
    </source>
</evidence>
<feature type="transmembrane region" description="Helical" evidence="1">
    <location>
        <begin position="428"/>
        <end position="451"/>
    </location>
</feature>
<dbReference type="EMBL" id="CP012159">
    <property type="protein sequence ID" value="AKT37855.1"/>
    <property type="molecule type" value="Genomic_DNA"/>
</dbReference>
<feature type="transmembrane region" description="Helical" evidence="1">
    <location>
        <begin position="15"/>
        <end position="40"/>
    </location>
</feature>
<feature type="transmembrane region" description="Helical" evidence="1">
    <location>
        <begin position="259"/>
        <end position="276"/>
    </location>
</feature>
<feature type="transmembrane region" description="Helical" evidence="1">
    <location>
        <begin position="176"/>
        <end position="194"/>
    </location>
</feature>
<gene>
    <name evidence="2" type="ORF">CMC5_019980</name>
</gene>
<dbReference type="Proteomes" id="UP000067626">
    <property type="component" value="Chromosome"/>
</dbReference>
<evidence type="ECO:0000256" key="1">
    <source>
        <dbReference type="SAM" id="Phobius"/>
    </source>
</evidence>
<keyword evidence="1" id="KW-1133">Transmembrane helix</keyword>
<keyword evidence="3" id="KW-1185">Reference proteome</keyword>
<feature type="transmembrane region" description="Helical" evidence="1">
    <location>
        <begin position="463"/>
        <end position="480"/>
    </location>
</feature>
<feature type="transmembrane region" description="Helical" evidence="1">
    <location>
        <begin position="332"/>
        <end position="353"/>
    </location>
</feature>
<feature type="transmembrane region" description="Helical" evidence="1">
    <location>
        <begin position="394"/>
        <end position="416"/>
    </location>
</feature>
<dbReference type="Gene3D" id="1.20.1250.20">
    <property type="entry name" value="MFS general substrate transporter like domains"/>
    <property type="match status" value="1"/>
</dbReference>
<feature type="transmembrane region" description="Helical" evidence="1">
    <location>
        <begin position="297"/>
        <end position="312"/>
    </location>
</feature>
<sequence>MRVSARDDGFEPQPAGLWLLLLLQIGLVLVWVGVEVAMLAQREMYRHILVSDVRVIETARLLFGCTASLIGGVLADRVMSPLKVLIAGLMLALLGTGTMFLSGRSPALLVGGMVVATVGSWLAQPCLLAQLGELYRQGDPRRDSGFTWLEVAVHGARVIGFPVLFLTSGGVEATEGGLAVVVVLLLLLLIAVAVGHRALPAVGYVAGDEDAPRAQLGRRDGLQVGACVVVVGLATLGLGLLLVAARVLDLSAEGSVRTMRPLMLVFTIVLGVVIVVSGRPTRAAAGRPLQRVEGERLLVLLPLLLVVLVSVVESQARSAWEGALLTSGSTMAQFSTVSSAVWLGAGVALALLWRRLDGSSRRPSGVVKMALGALCVGLAAAVFVGVGAPGGEGAVGIATVSAALGAVGLMLVLPIGRAMVTKLAPPRQLATCLGAWGTLPLVVSALMTVHLDGVAAMVDARRAVGGRFALALLVGGVALLRGLPVLRRGMHGAEEPPAARETGFVYRGNLGA</sequence>
<dbReference type="InterPro" id="IPR036259">
    <property type="entry name" value="MFS_trans_sf"/>
</dbReference>
<keyword evidence="1" id="KW-0812">Transmembrane</keyword>
<protein>
    <recommendedName>
        <fullName evidence="4">MFS transporter</fullName>
    </recommendedName>
</protein>